<evidence type="ECO:0000313" key="1">
    <source>
        <dbReference type="EMBL" id="ALP53093.1"/>
    </source>
</evidence>
<dbReference type="STRING" id="1748243.Tel_07945"/>
<organism evidence="1 2">
    <name type="scientific">Candidatus Tenderia electrophaga</name>
    <dbReference type="NCBI Taxonomy" id="1748243"/>
    <lineage>
        <taxon>Bacteria</taxon>
        <taxon>Pseudomonadati</taxon>
        <taxon>Pseudomonadota</taxon>
        <taxon>Gammaproteobacteria</taxon>
        <taxon>Candidatus Tenderiales</taxon>
        <taxon>Candidatus Tenderiaceae</taxon>
        <taxon>Candidatus Tenderia</taxon>
    </lineage>
</organism>
<dbReference type="EMBL" id="CP013099">
    <property type="protein sequence ID" value="ALP53093.1"/>
    <property type="molecule type" value="Genomic_DNA"/>
</dbReference>
<evidence type="ECO:0000313" key="2">
    <source>
        <dbReference type="Proteomes" id="UP000055136"/>
    </source>
</evidence>
<proteinExistence type="predicted"/>
<dbReference type="Proteomes" id="UP000055136">
    <property type="component" value="Chromosome"/>
</dbReference>
<keyword evidence="2" id="KW-1185">Reference proteome</keyword>
<name>A0A0S2TD63_9GAMM</name>
<dbReference type="KEGG" id="tee:Tel_07945"/>
<protein>
    <submittedName>
        <fullName evidence="1">Type 1 pili tip component</fullName>
    </submittedName>
</protein>
<gene>
    <name evidence="1" type="ORF">Tel_07945</name>
</gene>
<accession>A0A0S2TD63</accession>
<reference evidence="1" key="1">
    <citation type="submission" date="2015-10" db="EMBL/GenBank/DDBJ databases">
        <title>Description of Candidatus Tenderia electrophaga gen. nov, sp. nov., an Uncultivated Electroautotroph from a Biocathode Enrichment.</title>
        <authorList>
            <person name="Eddie B.J."/>
            <person name="Malanoski A.P."/>
            <person name="Wang Z."/>
            <person name="Hall R.J."/>
            <person name="Oh S.D."/>
            <person name="Heiner C."/>
            <person name="Lin B."/>
            <person name="Strycharz-Glaven S.M."/>
        </authorList>
    </citation>
    <scope>NUCLEOTIDE SEQUENCE [LARGE SCALE GENOMIC DNA]</scope>
    <source>
        <strain evidence="1">NRL1</strain>
    </source>
</reference>
<dbReference type="AlphaFoldDB" id="A0A0S2TD63"/>
<sequence>MNRMKQLIKTWEADSRSEPAEHEFTVKLTARDYARIRALAEIFPGCSETRLVTELVSTALDEIEEALPYVPGDKVVAEDEFGDPVYEDAGLTPRFEALARQYASELKQEA</sequence>